<keyword evidence="16" id="KW-0472">Membrane</keyword>
<evidence type="ECO:0000256" key="6">
    <source>
        <dbReference type="ARBA" id="ARBA00022676"/>
    </source>
</evidence>
<dbReference type="InterPro" id="IPR001460">
    <property type="entry name" value="PCN-bd_Tpept"/>
</dbReference>
<evidence type="ECO:0000259" key="18">
    <source>
        <dbReference type="Pfam" id="PF00912"/>
    </source>
</evidence>
<dbReference type="NCBIfam" id="TIGR02074">
    <property type="entry name" value="PBP_1a_fam"/>
    <property type="match status" value="1"/>
</dbReference>
<dbReference type="InterPro" id="IPR023346">
    <property type="entry name" value="Lysozyme-like_dom_sf"/>
</dbReference>
<evidence type="ECO:0000256" key="13">
    <source>
        <dbReference type="ARBA" id="ARBA00034000"/>
    </source>
</evidence>
<dbReference type="GO" id="GO:0009252">
    <property type="term" value="P:peptidoglycan biosynthetic process"/>
    <property type="evidence" value="ECO:0007669"/>
    <property type="project" value="UniProtKB-UniPathway"/>
</dbReference>
<dbReference type="Gene3D" id="3.40.710.10">
    <property type="entry name" value="DD-peptidase/beta-lactamase superfamily"/>
    <property type="match status" value="1"/>
</dbReference>
<keyword evidence="16" id="KW-1133">Transmembrane helix</keyword>
<keyword evidence="10" id="KW-0573">Peptidoglycan synthesis</keyword>
<dbReference type="InterPro" id="IPR050396">
    <property type="entry name" value="Glycosyltr_51/Transpeptidase"/>
</dbReference>
<dbReference type="Proteomes" id="UP000623250">
    <property type="component" value="Unassembled WGS sequence"/>
</dbReference>
<reference evidence="19 20" key="1">
    <citation type="submission" date="2020-12" db="EMBL/GenBank/DDBJ databases">
        <title>Revised draft genomes of Rhodomicrobium vannielii ATCC 17100 and Rhodomicrobium udaipurense JA643.</title>
        <authorList>
            <person name="Conners E.M."/>
            <person name="Davenport E.J."/>
            <person name="Bose A."/>
        </authorList>
    </citation>
    <scope>NUCLEOTIDE SEQUENCE [LARGE SCALE GENOMIC DNA]</scope>
    <source>
        <strain evidence="19 20">JA643</strain>
    </source>
</reference>
<dbReference type="GO" id="GO:0009002">
    <property type="term" value="F:serine-type D-Ala-D-Ala carboxypeptidase activity"/>
    <property type="evidence" value="ECO:0007669"/>
    <property type="project" value="UniProtKB-EC"/>
</dbReference>
<dbReference type="GO" id="GO:0008955">
    <property type="term" value="F:peptidoglycan glycosyltransferase activity"/>
    <property type="evidence" value="ECO:0007669"/>
    <property type="project" value="UniProtKB-EC"/>
</dbReference>
<dbReference type="GO" id="GO:0008658">
    <property type="term" value="F:penicillin binding"/>
    <property type="evidence" value="ECO:0007669"/>
    <property type="project" value="InterPro"/>
</dbReference>
<name>A0A8I1GHH6_9HYPH</name>
<evidence type="ECO:0000256" key="15">
    <source>
        <dbReference type="SAM" id="MobiDB-lite"/>
    </source>
</evidence>
<dbReference type="Pfam" id="PF00905">
    <property type="entry name" value="Transpeptidase"/>
    <property type="match status" value="1"/>
</dbReference>
<feature type="transmembrane region" description="Helical" evidence="16">
    <location>
        <begin position="41"/>
        <end position="59"/>
    </location>
</feature>
<evidence type="ECO:0000256" key="10">
    <source>
        <dbReference type="ARBA" id="ARBA00022984"/>
    </source>
</evidence>
<comment type="similarity">
    <text evidence="3">In the N-terminal section; belongs to the glycosyltransferase 51 family.</text>
</comment>
<keyword evidence="11" id="KW-0511">Multifunctional enzyme</keyword>
<evidence type="ECO:0000256" key="14">
    <source>
        <dbReference type="ARBA" id="ARBA00049902"/>
    </source>
</evidence>
<feature type="domain" description="Glycosyl transferase family 51" evidence="18">
    <location>
        <begin position="132"/>
        <end position="296"/>
    </location>
</feature>
<feature type="region of interest" description="Disordered" evidence="15">
    <location>
        <begin position="682"/>
        <end position="718"/>
    </location>
</feature>
<comment type="catalytic activity">
    <reaction evidence="13">
        <text>Preferential cleavage: (Ac)2-L-Lys-D-Ala-|-D-Ala. Also transpeptidation of peptidyl-alanyl moieties that are N-acyl substituents of D-alanine.</text>
        <dbReference type="EC" id="3.4.16.4"/>
    </reaction>
</comment>
<evidence type="ECO:0000256" key="7">
    <source>
        <dbReference type="ARBA" id="ARBA00022679"/>
    </source>
</evidence>
<keyword evidence="7" id="KW-0808">Transferase</keyword>
<dbReference type="InterPro" id="IPR012338">
    <property type="entry name" value="Beta-lactam/transpept-like"/>
</dbReference>
<comment type="caution">
    <text evidence="19">The sequence shown here is derived from an EMBL/GenBank/DDBJ whole genome shotgun (WGS) entry which is preliminary data.</text>
</comment>
<evidence type="ECO:0000256" key="8">
    <source>
        <dbReference type="ARBA" id="ARBA00022801"/>
    </source>
</evidence>
<keyword evidence="12" id="KW-0961">Cell wall biogenesis/degradation</keyword>
<dbReference type="EMBL" id="JAEMUK010000011">
    <property type="protein sequence ID" value="MBJ7543112.1"/>
    <property type="molecule type" value="Genomic_DNA"/>
</dbReference>
<feature type="domain" description="Penicillin-binding protein transpeptidase" evidence="17">
    <location>
        <begin position="387"/>
        <end position="648"/>
    </location>
</feature>
<evidence type="ECO:0000313" key="20">
    <source>
        <dbReference type="Proteomes" id="UP000623250"/>
    </source>
</evidence>
<dbReference type="SUPFAM" id="SSF56601">
    <property type="entry name" value="beta-lactamase/transpeptidase-like"/>
    <property type="match status" value="1"/>
</dbReference>
<dbReference type="GO" id="GO:0071555">
    <property type="term" value="P:cell wall organization"/>
    <property type="evidence" value="ECO:0007669"/>
    <property type="project" value="UniProtKB-KW"/>
</dbReference>
<keyword evidence="20" id="KW-1185">Reference proteome</keyword>
<dbReference type="InterPro" id="IPR036950">
    <property type="entry name" value="PBP_transglycosylase"/>
</dbReference>
<keyword evidence="5" id="KW-0645">Protease</keyword>
<dbReference type="GO" id="GO:0030288">
    <property type="term" value="C:outer membrane-bounded periplasmic space"/>
    <property type="evidence" value="ECO:0007669"/>
    <property type="project" value="TreeGrafter"/>
</dbReference>
<comment type="catalytic activity">
    <reaction evidence="14">
        <text>[GlcNAc-(1-&gt;4)-Mur2Ac(oyl-L-Ala-gamma-D-Glu-L-Lys-D-Ala-D-Ala)](n)-di-trans,octa-cis-undecaprenyl diphosphate + beta-D-GlcNAc-(1-&gt;4)-Mur2Ac(oyl-L-Ala-gamma-D-Glu-L-Lys-D-Ala-D-Ala)-di-trans,octa-cis-undecaprenyl diphosphate = [GlcNAc-(1-&gt;4)-Mur2Ac(oyl-L-Ala-gamma-D-Glu-L-Lys-D-Ala-D-Ala)](n+1)-di-trans,octa-cis-undecaprenyl diphosphate + di-trans,octa-cis-undecaprenyl diphosphate + H(+)</text>
        <dbReference type="Rhea" id="RHEA:23708"/>
        <dbReference type="Rhea" id="RHEA-COMP:9602"/>
        <dbReference type="Rhea" id="RHEA-COMP:9603"/>
        <dbReference type="ChEBI" id="CHEBI:15378"/>
        <dbReference type="ChEBI" id="CHEBI:58405"/>
        <dbReference type="ChEBI" id="CHEBI:60033"/>
        <dbReference type="ChEBI" id="CHEBI:78435"/>
        <dbReference type="EC" id="2.4.99.28"/>
    </reaction>
</comment>
<dbReference type="SUPFAM" id="SSF53955">
    <property type="entry name" value="Lysozyme-like"/>
    <property type="match status" value="1"/>
</dbReference>
<evidence type="ECO:0000256" key="9">
    <source>
        <dbReference type="ARBA" id="ARBA00022960"/>
    </source>
</evidence>
<gene>
    <name evidence="19" type="ORF">JDN41_06015</name>
</gene>
<evidence type="ECO:0000256" key="3">
    <source>
        <dbReference type="ARBA" id="ARBA00007739"/>
    </source>
</evidence>
<dbReference type="GO" id="GO:0006508">
    <property type="term" value="P:proteolysis"/>
    <property type="evidence" value="ECO:0007669"/>
    <property type="project" value="UniProtKB-KW"/>
</dbReference>
<feature type="transmembrane region" description="Helical" evidence="16">
    <location>
        <begin position="80"/>
        <end position="100"/>
    </location>
</feature>
<dbReference type="AlphaFoldDB" id="A0A8I1GHH6"/>
<dbReference type="Gene3D" id="1.10.3810.10">
    <property type="entry name" value="Biosynthetic peptidoglycan transglycosylase-like"/>
    <property type="match status" value="1"/>
</dbReference>
<keyword evidence="9" id="KW-0133">Cell shape</keyword>
<comment type="pathway">
    <text evidence="1">Cell wall biogenesis; peptidoglycan biosynthesis.</text>
</comment>
<evidence type="ECO:0000256" key="4">
    <source>
        <dbReference type="ARBA" id="ARBA00022645"/>
    </source>
</evidence>
<dbReference type="FunFam" id="1.10.3810.10:FF:000001">
    <property type="entry name" value="Penicillin-binding protein 1A"/>
    <property type="match status" value="1"/>
</dbReference>
<dbReference type="GO" id="GO:0008360">
    <property type="term" value="P:regulation of cell shape"/>
    <property type="evidence" value="ECO:0007669"/>
    <property type="project" value="UniProtKB-KW"/>
</dbReference>
<keyword evidence="6" id="KW-0328">Glycosyltransferase</keyword>
<organism evidence="19 20">
    <name type="scientific">Rhodomicrobium udaipurense</name>
    <dbReference type="NCBI Taxonomy" id="1202716"/>
    <lineage>
        <taxon>Bacteria</taxon>
        <taxon>Pseudomonadati</taxon>
        <taxon>Pseudomonadota</taxon>
        <taxon>Alphaproteobacteria</taxon>
        <taxon>Hyphomicrobiales</taxon>
        <taxon>Hyphomicrobiaceae</taxon>
        <taxon>Rhodomicrobium</taxon>
    </lineage>
</organism>
<comment type="similarity">
    <text evidence="2">In the C-terminal section; belongs to the transpeptidase family.</text>
</comment>
<protein>
    <submittedName>
        <fullName evidence="19">PBP1A family penicillin-binding protein</fullName>
    </submittedName>
</protein>
<evidence type="ECO:0000256" key="5">
    <source>
        <dbReference type="ARBA" id="ARBA00022670"/>
    </source>
</evidence>
<evidence type="ECO:0000256" key="2">
    <source>
        <dbReference type="ARBA" id="ARBA00007090"/>
    </source>
</evidence>
<evidence type="ECO:0000256" key="12">
    <source>
        <dbReference type="ARBA" id="ARBA00023316"/>
    </source>
</evidence>
<accession>A0A8I1GHH6</accession>
<evidence type="ECO:0000313" key="19">
    <source>
        <dbReference type="EMBL" id="MBJ7543112.1"/>
    </source>
</evidence>
<dbReference type="PANTHER" id="PTHR32282">
    <property type="entry name" value="BINDING PROTEIN TRANSPEPTIDASE, PUTATIVE-RELATED"/>
    <property type="match status" value="1"/>
</dbReference>
<dbReference type="RefSeq" id="WP_155955104.1">
    <property type="nucleotide sequence ID" value="NZ_JAEMUK010000011.1"/>
</dbReference>
<dbReference type="PANTHER" id="PTHR32282:SF33">
    <property type="entry name" value="PEPTIDOGLYCAN GLYCOSYLTRANSFERASE"/>
    <property type="match status" value="1"/>
</dbReference>
<proteinExistence type="inferred from homology"/>
<dbReference type="UniPathway" id="UPA00219"/>
<keyword evidence="4" id="KW-0121">Carboxypeptidase</keyword>
<keyword evidence="16" id="KW-0812">Transmembrane</keyword>
<keyword evidence="8" id="KW-0378">Hydrolase</keyword>
<evidence type="ECO:0000256" key="11">
    <source>
        <dbReference type="ARBA" id="ARBA00023268"/>
    </source>
</evidence>
<sequence length="718" mass="77841">MAEWRVGQGEERAASFGAAAAHHARVAAAFLAHALATGVRAVFVATWKIIRAFSLWLVIKSPLAEPRRSAHRPLLQLIPWLIVAVGWGAITLLAVVTYYATVLPDPRQAMVLRLPPNLTILARGGEFIAERGMRRNYVPYGEIPPNIVKVVLATEDRRFFYHFGLDPIGLARAASKNWSSGEVVQGGSTITQQLVKNLFLQPKRTWTRKAEEFILAIWLESRFTKQQILEFYLNRVYFGGGNFGIGAATHSYFGKEPKDVTLGEAALLAGLIKAPSYYSPTSNMDRARDRSKEILRILAETDQIDINQYAEALAHPAELKVPPSKPGFGFVADWVAEVAPMLTGETDRNLVVETTIDAGLQLAARTAVEDVIRNKGRTARATEAGVLLMTPDGAIRAMIGGRNHAESQFNRAVRAMRQPGSAFKPFIYLAAVEAGWTPDTKIEDAPIEVDGWKPSNFGDTYRGEITLRQALTHSSNMAAVRLAKAVGTDRVVEVANRLGVLSAKNVGLTMALGTSETTLLEMTSGFAVFANGGFSVVPEIVERIRDDQGRVLFERSKAPPPRIVSPRAISAMNDMMNSVVAGGTAMAASLDLYPAAGKTGTSQKYKDAWFIGFTAQWVGGVWMGNDNASPMRGVTGGSLPAEIWKQVMLKAHAGLMAKPLPGTGLPPEFIQHTADAIGLSNVPARNPFRRREVSDAEAAPTGPPPLAAPQGRARRAPL</sequence>
<evidence type="ECO:0000256" key="1">
    <source>
        <dbReference type="ARBA" id="ARBA00004752"/>
    </source>
</evidence>
<dbReference type="InterPro" id="IPR001264">
    <property type="entry name" value="Glyco_trans_51"/>
</dbReference>
<dbReference type="Pfam" id="PF00912">
    <property type="entry name" value="Transgly"/>
    <property type="match status" value="1"/>
</dbReference>
<evidence type="ECO:0000259" key="17">
    <source>
        <dbReference type="Pfam" id="PF00905"/>
    </source>
</evidence>
<evidence type="ECO:0000256" key="16">
    <source>
        <dbReference type="SAM" id="Phobius"/>
    </source>
</evidence>